<reference evidence="11 13" key="1">
    <citation type="submission" date="2012-10" db="EMBL/GenBank/DDBJ databases">
        <title>Genome assembly of Amycolatopsis azurea DSM 43854.</title>
        <authorList>
            <person name="Khatri I."/>
            <person name="Kaur I."/>
            <person name="Subramanian S."/>
            <person name="Mayilraj S."/>
        </authorList>
    </citation>
    <scope>NUCLEOTIDE SEQUENCE [LARGE SCALE GENOMIC DNA]</scope>
    <source>
        <strain evidence="11 13">DSM 43854</strain>
    </source>
</reference>
<dbReference type="InterPro" id="IPR023827">
    <property type="entry name" value="Peptidase_S8_Asp-AS"/>
</dbReference>
<dbReference type="Proteomes" id="UP000014137">
    <property type="component" value="Unassembled WGS sequence"/>
</dbReference>
<dbReference type="InterPro" id="IPR022398">
    <property type="entry name" value="Peptidase_S8_His-AS"/>
</dbReference>
<dbReference type="Proteomes" id="UP000188551">
    <property type="component" value="Unassembled WGS sequence"/>
</dbReference>
<dbReference type="InterPro" id="IPR015500">
    <property type="entry name" value="Peptidase_S8_subtilisin-rel"/>
</dbReference>
<dbReference type="PANTHER" id="PTHR43806:SF11">
    <property type="entry name" value="CEREVISIN-RELATED"/>
    <property type="match status" value="1"/>
</dbReference>
<comment type="caution">
    <text evidence="11">The sequence shown here is derived from an EMBL/GenBank/DDBJ whole genome shotgun (WGS) entry which is preliminary data.</text>
</comment>
<feature type="signal peptide" evidence="9">
    <location>
        <begin position="1"/>
        <end position="36"/>
    </location>
</feature>
<evidence type="ECO:0000313" key="14">
    <source>
        <dbReference type="Proteomes" id="UP000188551"/>
    </source>
</evidence>
<feature type="compositionally biased region" description="Polar residues" evidence="8">
    <location>
        <begin position="363"/>
        <end position="373"/>
    </location>
</feature>
<dbReference type="PANTHER" id="PTHR43806">
    <property type="entry name" value="PEPTIDASE S8"/>
    <property type="match status" value="1"/>
</dbReference>
<keyword evidence="4 6" id="KW-0720">Serine protease</keyword>
<keyword evidence="9" id="KW-0732">Signal</keyword>
<dbReference type="AlphaFoldDB" id="M2QNJ3"/>
<name>M2QNJ3_9PSEU</name>
<proteinExistence type="inferred from homology"/>
<evidence type="ECO:0000256" key="2">
    <source>
        <dbReference type="ARBA" id="ARBA00022670"/>
    </source>
</evidence>
<keyword evidence="14" id="KW-1185">Reference proteome</keyword>
<dbReference type="EMBL" id="MUXN01000020">
    <property type="protein sequence ID" value="OOC03779.1"/>
    <property type="molecule type" value="Genomic_DNA"/>
</dbReference>
<dbReference type="InterPro" id="IPR000209">
    <property type="entry name" value="Peptidase_S8/S53_dom"/>
</dbReference>
<dbReference type="EMBL" id="ANMG01000023">
    <property type="protein sequence ID" value="EMD27377.1"/>
    <property type="molecule type" value="Genomic_DNA"/>
</dbReference>
<keyword evidence="2 6" id="KW-0645">Protease</keyword>
<evidence type="ECO:0000256" key="5">
    <source>
        <dbReference type="PIRSR" id="PIRSR615500-1"/>
    </source>
</evidence>
<dbReference type="MEROPS" id="S08.149"/>
<evidence type="ECO:0000313" key="11">
    <source>
        <dbReference type="EMBL" id="EMD27377.1"/>
    </source>
</evidence>
<dbReference type="Pfam" id="PF00082">
    <property type="entry name" value="Peptidase_S8"/>
    <property type="match status" value="1"/>
</dbReference>
<dbReference type="RefSeq" id="WP_005155789.1">
    <property type="nucleotide sequence ID" value="NZ_ANMG01000023.1"/>
</dbReference>
<dbReference type="PRINTS" id="PR00723">
    <property type="entry name" value="SUBTILISIN"/>
</dbReference>
<accession>M2QNJ3</accession>
<protein>
    <submittedName>
        <fullName evidence="11">Secreted subtilisin-like protease</fullName>
    </submittedName>
    <submittedName>
        <fullName evidence="12">Serine protease</fullName>
    </submittedName>
</protein>
<dbReference type="InterPro" id="IPR050131">
    <property type="entry name" value="Peptidase_S8_subtilisin-like"/>
</dbReference>
<feature type="active site" description="Charge relay system" evidence="5 6">
    <location>
        <position position="235"/>
    </location>
</feature>
<dbReference type="GO" id="GO:0006508">
    <property type="term" value="P:proteolysis"/>
    <property type="evidence" value="ECO:0007669"/>
    <property type="project" value="UniProtKB-KW"/>
</dbReference>
<feature type="chain" id="PRO_5004023798" evidence="9">
    <location>
        <begin position="37"/>
        <end position="581"/>
    </location>
</feature>
<comment type="similarity">
    <text evidence="1 6 7">Belongs to the peptidase S8 family.</text>
</comment>
<evidence type="ECO:0000259" key="10">
    <source>
        <dbReference type="Pfam" id="PF00082"/>
    </source>
</evidence>
<dbReference type="PROSITE" id="PS00136">
    <property type="entry name" value="SUBTILASE_ASP"/>
    <property type="match status" value="1"/>
</dbReference>
<evidence type="ECO:0000256" key="6">
    <source>
        <dbReference type="PROSITE-ProRule" id="PRU01240"/>
    </source>
</evidence>
<gene>
    <name evidence="12" type="ORF">B0293_26315</name>
    <name evidence="11" type="ORF">C791_2389</name>
</gene>
<evidence type="ECO:0000313" key="12">
    <source>
        <dbReference type="EMBL" id="OOC03779.1"/>
    </source>
</evidence>
<organism evidence="11 13">
    <name type="scientific">Amycolatopsis azurea DSM 43854</name>
    <dbReference type="NCBI Taxonomy" id="1238180"/>
    <lineage>
        <taxon>Bacteria</taxon>
        <taxon>Bacillati</taxon>
        <taxon>Actinomycetota</taxon>
        <taxon>Actinomycetes</taxon>
        <taxon>Pseudonocardiales</taxon>
        <taxon>Pseudonocardiaceae</taxon>
        <taxon>Amycolatopsis</taxon>
    </lineage>
</organism>
<keyword evidence="3 6" id="KW-0378">Hydrolase</keyword>
<dbReference type="GO" id="GO:0004252">
    <property type="term" value="F:serine-type endopeptidase activity"/>
    <property type="evidence" value="ECO:0007669"/>
    <property type="project" value="UniProtKB-UniRule"/>
</dbReference>
<feature type="compositionally biased region" description="Basic and acidic residues" evidence="8">
    <location>
        <begin position="114"/>
        <end position="131"/>
    </location>
</feature>
<feature type="active site" description="Charge relay system" evidence="5 6">
    <location>
        <position position="180"/>
    </location>
</feature>
<feature type="region of interest" description="Disordered" evidence="8">
    <location>
        <begin position="112"/>
        <end position="150"/>
    </location>
</feature>
<evidence type="ECO:0000256" key="7">
    <source>
        <dbReference type="RuleBase" id="RU003355"/>
    </source>
</evidence>
<dbReference type="SUPFAM" id="SSF52743">
    <property type="entry name" value="Subtilisin-like"/>
    <property type="match status" value="1"/>
</dbReference>
<dbReference type="PROSITE" id="PS00138">
    <property type="entry name" value="SUBTILASE_SER"/>
    <property type="match status" value="1"/>
</dbReference>
<feature type="region of interest" description="Disordered" evidence="8">
    <location>
        <begin position="350"/>
        <end position="373"/>
    </location>
</feature>
<evidence type="ECO:0000256" key="8">
    <source>
        <dbReference type="SAM" id="MobiDB-lite"/>
    </source>
</evidence>
<evidence type="ECO:0000313" key="13">
    <source>
        <dbReference type="Proteomes" id="UP000014137"/>
    </source>
</evidence>
<dbReference type="Gene3D" id="3.40.50.200">
    <property type="entry name" value="Peptidase S8/S53 domain"/>
    <property type="match status" value="1"/>
</dbReference>
<reference evidence="12 14" key="2">
    <citation type="submission" date="2017-02" db="EMBL/GenBank/DDBJ databases">
        <title>Amycolatopsis azurea DSM 43854 draft genome.</title>
        <authorList>
            <person name="Mayilraj S."/>
        </authorList>
    </citation>
    <scope>NUCLEOTIDE SEQUENCE [LARGE SCALE GENOMIC DNA]</scope>
    <source>
        <strain evidence="12 14">DSM 43854</strain>
    </source>
</reference>
<dbReference type="PROSITE" id="PS00137">
    <property type="entry name" value="SUBTILASE_HIS"/>
    <property type="match status" value="1"/>
</dbReference>
<evidence type="ECO:0000256" key="1">
    <source>
        <dbReference type="ARBA" id="ARBA00011073"/>
    </source>
</evidence>
<dbReference type="InterPro" id="IPR023828">
    <property type="entry name" value="Peptidase_S8_Ser-AS"/>
</dbReference>
<dbReference type="PROSITE" id="PS51892">
    <property type="entry name" value="SUBTILASE"/>
    <property type="match status" value="1"/>
</dbReference>
<evidence type="ECO:0000256" key="3">
    <source>
        <dbReference type="ARBA" id="ARBA00022801"/>
    </source>
</evidence>
<feature type="domain" description="Peptidase S8/S53" evidence="10">
    <location>
        <begin position="172"/>
        <end position="564"/>
    </location>
</feature>
<sequence length="581" mass="60707">MNRFFRRQEVKRPRSLVIALAVPLFGAIVATPVASAQPALSGAATEFSVLARDGQSVASVERAIRAAGGTVVTSNAAVGLITATAPANGFAERVSADRSVFGAAKAKPIGTAPKDGKAKVKPNVVEKESRGAKSAKKPAQPQSVGMDPLDDQLWGLKSVRSDLSRTEQPGDKRVKVGIIDTGVDASHPDIAPNFDRAASRNFTKDIVADVNGAVVDGPCEYRGCVDPVDHDDNGHGTHVAGTIGAAANGFGVSGVAPNVTLVNIRAGQDSGFFFLQPTVDAITYAGDAGVDVVNMSFFTDPWLYNCAANPADTPAQQAEQRTIIEATTRALNYAHRKGVTQVVSLGNQHSDLAAPQPDASSPGYPSNSTHPRQIDNSCLSLPIEGPHTIGVSSFGPSQAKADYSNYGVEQISVSAPGGYFRDYFGTPWYRTVENQILSTYPRNVGVAEGNIDAAGNITPAGVTAGVQKATAADGRVGYYQWLQGTSMASPHATGVAALIVSQYGKGSRDFGMDPDAVQRVLEGTASDIACPVPRTVDYLKEGRDASFTATCTGDASFNGFYGHGAVDAWSAVTRGSQYLRG</sequence>
<dbReference type="InterPro" id="IPR036852">
    <property type="entry name" value="Peptidase_S8/S53_dom_sf"/>
</dbReference>
<feature type="active site" description="Charge relay system" evidence="5 6">
    <location>
        <position position="486"/>
    </location>
</feature>
<dbReference type="PATRIC" id="fig|1238180.3.peg.2988"/>
<evidence type="ECO:0000256" key="4">
    <source>
        <dbReference type="ARBA" id="ARBA00022825"/>
    </source>
</evidence>
<evidence type="ECO:0000256" key="9">
    <source>
        <dbReference type="SAM" id="SignalP"/>
    </source>
</evidence>